<dbReference type="EC" id="5.2.1.8" evidence="6"/>
<comment type="similarity">
    <text evidence="2 6">Belongs to the FKBP-type PPIase family.</text>
</comment>
<dbReference type="PANTHER" id="PTHR43811">
    <property type="entry name" value="FKBP-TYPE PEPTIDYL-PROLYL CIS-TRANS ISOMERASE FKPA"/>
    <property type="match status" value="1"/>
</dbReference>
<dbReference type="Pfam" id="PF00254">
    <property type="entry name" value="FKBP_C"/>
    <property type="match status" value="1"/>
</dbReference>
<dbReference type="GO" id="GO:0003755">
    <property type="term" value="F:peptidyl-prolyl cis-trans isomerase activity"/>
    <property type="evidence" value="ECO:0007669"/>
    <property type="project" value="UniProtKB-UniRule"/>
</dbReference>
<evidence type="ECO:0000256" key="6">
    <source>
        <dbReference type="RuleBase" id="RU003915"/>
    </source>
</evidence>
<dbReference type="PANTHER" id="PTHR43811:SF23">
    <property type="entry name" value="FKBP-TYPE 22 KDA PEPTIDYL-PROLYL CIS-TRANS ISOMERASE"/>
    <property type="match status" value="1"/>
</dbReference>
<dbReference type="RefSeq" id="WP_167963895.1">
    <property type="nucleotide sequence ID" value="NZ_CP050831.1"/>
</dbReference>
<name>A0A6H0KS51_9BACE</name>
<evidence type="ECO:0000256" key="5">
    <source>
        <dbReference type="PROSITE-ProRule" id="PRU00277"/>
    </source>
</evidence>
<dbReference type="AlphaFoldDB" id="A0A6H0KS51"/>
<evidence type="ECO:0000256" key="3">
    <source>
        <dbReference type="ARBA" id="ARBA00023110"/>
    </source>
</evidence>
<dbReference type="KEGG" id="bfc:BacF7301_14705"/>
<dbReference type="PROSITE" id="PS50059">
    <property type="entry name" value="FKBP_PPIASE"/>
    <property type="match status" value="1"/>
</dbReference>
<evidence type="ECO:0000313" key="8">
    <source>
        <dbReference type="EMBL" id="QIU95318.1"/>
    </source>
</evidence>
<keyword evidence="4 5" id="KW-0413">Isomerase</keyword>
<proteinExistence type="inferred from homology"/>
<keyword evidence="3 5" id="KW-0697">Rotamase</keyword>
<evidence type="ECO:0000313" key="9">
    <source>
        <dbReference type="Proteomes" id="UP000501780"/>
    </source>
</evidence>
<dbReference type="EMBL" id="CP050831">
    <property type="protein sequence ID" value="QIU95318.1"/>
    <property type="molecule type" value="Genomic_DNA"/>
</dbReference>
<dbReference type="InterPro" id="IPR001179">
    <property type="entry name" value="PPIase_FKBP_dom"/>
</dbReference>
<protein>
    <recommendedName>
        <fullName evidence="6">Peptidyl-prolyl cis-trans isomerase</fullName>
        <ecNumber evidence="6">5.2.1.8</ecNumber>
    </recommendedName>
</protein>
<dbReference type="Gene3D" id="3.10.50.40">
    <property type="match status" value="1"/>
</dbReference>
<dbReference type="Proteomes" id="UP000501780">
    <property type="component" value="Chromosome"/>
</dbReference>
<organism evidence="8 9">
    <name type="scientific">Bacteroides faecium</name>
    <dbReference type="NCBI Taxonomy" id="2715212"/>
    <lineage>
        <taxon>Bacteria</taxon>
        <taxon>Pseudomonadati</taxon>
        <taxon>Bacteroidota</taxon>
        <taxon>Bacteroidia</taxon>
        <taxon>Bacteroidales</taxon>
        <taxon>Bacteroidaceae</taxon>
        <taxon>Bacteroides</taxon>
    </lineage>
</organism>
<dbReference type="SUPFAM" id="SSF54534">
    <property type="entry name" value="FKBP-like"/>
    <property type="match status" value="1"/>
</dbReference>
<sequence length="133" mass="14866">MGKKKEYKEANRRFLKKLAFQEGVSALPGGIYYKVLETGEGTISPGARSIVTVHYTGSLIDGRIFDNSYERNCPDALRLSDVIEGWQVALQKMHVGDKWIIYIPYTLGYGNKNTDSIPAYSTLVFEVELLAVA</sequence>
<comment type="catalytic activity">
    <reaction evidence="1 5 6">
        <text>[protein]-peptidylproline (omega=180) = [protein]-peptidylproline (omega=0)</text>
        <dbReference type="Rhea" id="RHEA:16237"/>
        <dbReference type="Rhea" id="RHEA-COMP:10747"/>
        <dbReference type="Rhea" id="RHEA-COMP:10748"/>
        <dbReference type="ChEBI" id="CHEBI:83833"/>
        <dbReference type="ChEBI" id="CHEBI:83834"/>
        <dbReference type="EC" id="5.2.1.8"/>
    </reaction>
</comment>
<reference evidence="8 9" key="1">
    <citation type="submission" date="2020-03" db="EMBL/GenBank/DDBJ databases">
        <title>Genomic analysis of Bacteroides faecium CBA7301.</title>
        <authorList>
            <person name="Kim J."/>
            <person name="Roh S.W."/>
        </authorList>
    </citation>
    <scope>NUCLEOTIDE SEQUENCE [LARGE SCALE GENOMIC DNA]</scope>
    <source>
        <strain evidence="8 9">CBA7301</strain>
    </source>
</reference>
<accession>A0A6H0KS51</accession>
<evidence type="ECO:0000256" key="1">
    <source>
        <dbReference type="ARBA" id="ARBA00000971"/>
    </source>
</evidence>
<gene>
    <name evidence="8" type="ORF">BacF7301_14705</name>
</gene>
<evidence type="ECO:0000259" key="7">
    <source>
        <dbReference type="PROSITE" id="PS50059"/>
    </source>
</evidence>
<keyword evidence="9" id="KW-1185">Reference proteome</keyword>
<feature type="domain" description="PPIase FKBP-type" evidence="7">
    <location>
        <begin position="48"/>
        <end position="133"/>
    </location>
</feature>
<evidence type="ECO:0000256" key="4">
    <source>
        <dbReference type="ARBA" id="ARBA00023235"/>
    </source>
</evidence>
<dbReference type="InterPro" id="IPR046357">
    <property type="entry name" value="PPIase_dom_sf"/>
</dbReference>
<evidence type="ECO:0000256" key="2">
    <source>
        <dbReference type="ARBA" id="ARBA00006577"/>
    </source>
</evidence>